<organism evidence="1 2">
    <name type="scientific">Candidatus Endonucleibacter bathymodioli</name>
    <dbReference type="NCBI Taxonomy" id="539814"/>
    <lineage>
        <taxon>Bacteria</taxon>
        <taxon>Pseudomonadati</taxon>
        <taxon>Pseudomonadota</taxon>
        <taxon>Gammaproteobacteria</taxon>
        <taxon>Oceanospirillales</taxon>
        <taxon>Endozoicomonadaceae</taxon>
        <taxon>Candidatus Endonucleibacter</taxon>
    </lineage>
</organism>
<reference evidence="1 2" key="1">
    <citation type="journal article" date="2023" name="bioRxiv">
        <title>An intranuclear bacterial parasite of deep-sea mussels expresses apoptosis inhibitors acquired from its host.</title>
        <authorList>
            <person name="Gonzalez Porras M.A."/>
            <person name="Assie A."/>
            <person name="Tietjen M."/>
            <person name="Violette M."/>
            <person name="Kleiner M."/>
            <person name="Gruber-Vodicka H."/>
            <person name="Dubilier N."/>
            <person name="Leisch N."/>
        </authorList>
    </citation>
    <scope>NUCLEOTIDE SEQUENCE [LARGE SCALE GENOMIC DNA]</scope>
    <source>
        <strain evidence="1">IAP13</strain>
    </source>
</reference>
<proteinExistence type="predicted"/>
<sequence length="193" mass="21820">MLMIRGLSDNSNVEKEAIRVLADCLNAKKIYLSECTKIQLLNTLSSFSYQNGLRIEKAIQKIADFIAKENLDSWDNQELELTAELLVLKTRDFHHHAINNIASQILKRSKNSLVDDHINISIILNRGRGDSCLALTRNIANEVNDNSFDISSRSPIFLAKLISILRIHEDDKYIEEAMNKIPLPLDIATLSSC</sequence>
<dbReference type="AlphaFoldDB" id="A0AA90SMG3"/>
<keyword evidence="2" id="KW-1185">Reference proteome</keyword>
<protein>
    <submittedName>
        <fullName evidence="1">Uncharacterized protein</fullName>
    </submittedName>
</protein>
<gene>
    <name evidence="1" type="ORF">QS748_06285</name>
</gene>
<accession>A0AA90SMG3</accession>
<comment type="caution">
    <text evidence="1">The sequence shown here is derived from an EMBL/GenBank/DDBJ whole genome shotgun (WGS) entry which is preliminary data.</text>
</comment>
<dbReference type="EMBL" id="JASXSV010000007">
    <property type="protein sequence ID" value="MDP0588811.1"/>
    <property type="molecule type" value="Genomic_DNA"/>
</dbReference>
<name>A0AA90SMG3_9GAMM</name>
<evidence type="ECO:0000313" key="2">
    <source>
        <dbReference type="Proteomes" id="UP001178148"/>
    </source>
</evidence>
<dbReference type="Proteomes" id="UP001178148">
    <property type="component" value="Unassembled WGS sequence"/>
</dbReference>
<evidence type="ECO:0000313" key="1">
    <source>
        <dbReference type="EMBL" id="MDP0588811.1"/>
    </source>
</evidence>